<reference evidence="3" key="1">
    <citation type="submission" date="2010-03" db="EMBL/GenBank/DDBJ databases">
        <title>The genome sequence of Ruminococcus sp. 18P13.</title>
        <authorList>
            <consortium name="metaHIT consortium -- http://www.metahit.eu/"/>
            <person name="Pajon A."/>
            <person name="Turner K."/>
            <person name="Parkhill J."/>
            <person name="Bernalier A."/>
        </authorList>
    </citation>
    <scope>NUCLEOTIDE SEQUENCE [LARGE SCALE GENOMIC DNA]</scope>
    <source>
        <strain evidence="3">Type strain: 18P13</strain>
    </source>
</reference>
<feature type="chain" id="PRO_5038986062" description="Dockerin domain-containing protein" evidence="1">
    <location>
        <begin position="27"/>
        <end position="760"/>
    </location>
</feature>
<feature type="signal peptide" evidence="1">
    <location>
        <begin position="1"/>
        <end position="26"/>
    </location>
</feature>
<dbReference type="PATRIC" id="fig|213810.4.peg.1478"/>
<dbReference type="InterPro" id="IPR032675">
    <property type="entry name" value="LRR_dom_sf"/>
</dbReference>
<dbReference type="PROSITE" id="PS51766">
    <property type="entry name" value="DOCKERIN"/>
    <property type="match status" value="1"/>
</dbReference>
<gene>
    <name evidence="3" type="ordered locus">RUM_15790</name>
</gene>
<dbReference type="InterPro" id="IPR036439">
    <property type="entry name" value="Dockerin_dom_sf"/>
</dbReference>
<organism evidence="3 4">
    <name type="scientific">Ruminococcus champanellensis (strain DSM 18848 / JCM 17042 / KCTC 15320 / 18P13)</name>
    <dbReference type="NCBI Taxonomy" id="213810"/>
    <lineage>
        <taxon>Bacteria</taxon>
        <taxon>Bacillati</taxon>
        <taxon>Bacillota</taxon>
        <taxon>Clostridia</taxon>
        <taxon>Eubacteriales</taxon>
        <taxon>Oscillospiraceae</taxon>
        <taxon>Ruminococcus</taxon>
    </lineage>
</organism>
<accession>D4LDH3</accession>
<dbReference type="SUPFAM" id="SSF63446">
    <property type="entry name" value="Type I dockerin domain"/>
    <property type="match status" value="1"/>
</dbReference>
<dbReference type="Gene3D" id="1.10.1330.10">
    <property type="entry name" value="Dockerin domain"/>
    <property type="match status" value="1"/>
</dbReference>
<evidence type="ECO:0000313" key="4">
    <source>
        <dbReference type="Proteomes" id="UP000007054"/>
    </source>
</evidence>
<dbReference type="STRING" id="213810.RUM_15790"/>
<dbReference type="Gene3D" id="3.80.10.10">
    <property type="entry name" value="Ribonuclease Inhibitor"/>
    <property type="match status" value="4"/>
</dbReference>
<evidence type="ECO:0000313" key="3">
    <source>
        <dbReference type="EMBL" id="CBL17668.1"/>
    </source>
</evidence>
<dbReference type="Pfam" id="PF00404">
    <property type="entry name" value="Dockerin_1"/>
    <property type="match status" value="1"/>
</dbReference>
<dbReference type="CDD" id="cd14256">
    <property type="entry name" value="Dockerin_I"/>
    <property type="match status" value="1"/>
</dbReference>
<dbReference type="InterPro" id="IPR026906">
    <property type="entry name" value="LRR_5"/>
</dbReference>
<name>D4LDH3_RUMC1</name>
<keyword evidence="1" id="KW-0732">Signal</keyword>
<sequence length="760" mass="82769">MHQTTRKILACFLAVGTLCVSLPGMRTEAAAEMWLDGEEDGFYYSIQLNYNYAVITGCDPSKTGVVKVPDTVGATPVKVIGGGAFSGCGHTDEELEEMGAEHSASGCGITELILPDSVTTIEQAAFRNCEDLKAIHFPAGLESFNGKDSKIYSNDLESGCFGYASWTEGCTKLEKLTISKSNPYFKSVGGIIYSKDGSAIGPVPYGISFDSVNLSGVTKIGDYAFCGHSEITELNLPSHITAVGDHAFQDCKNLQTAYVPEAVRTIGDYAFAGCSLNMSDENMPEYYSISILLSEGLESVGDYAFSRMYGLTYLNLPQSLTTLGKGTFAGDNRLLSMRIPAKVTVIPDNLFERCYELQGVSLPDGLQEIGAYAFYGPMKLKTVHLPEGLKSIGNYAFACFHQLSPWSEETGLLYMTIPDSVEYIGANAFALNSNLTGVKLPENPAGTVMGERAFEGCSSMERVHIPGSIHQIPSYAFSGSSWITVDEGVTEIGDNAFRGLLNLKSLTLPESLKTIGACAFAEIGSHAFFWNGSEYVDCGIRSLTVPDGVTDIGYGAFAGSNLRDILLSDSLRAVGFRAFDNAKLEVLEYPEGITELNEWYTMGCENLNAIYLPDTLESIEPLAIAKNADLSQIVFHDDRFTTDLSDWSVSNLEMVPDVYFAGTEQEWKALTKNWDFSEYDTDPSVMDKVTVHFNAKRQSSLLGDVNADGQFTVADMVLLQKWLIGKGILHSPDNGDMNGDGILNSWDLVRMRRALLEVQE</sequence>
<dbReference type="InterPro" id="IPR016134">
    <property type="entry name" value="Dockerin_dom"/>
</dbReference>
<dbReference type="PANTHER" id="PTHR45661">
    <property type="entry name" value="SURFACE ANTIGEN"/>
    <property type="match status" value="1"/>
</dbReference>
<dbReference type="AlphaFoldDB" id="D4LDH3"/>
<feature type="domain" description="Dockerin" evidence="2">
    <location>
        <begin position="698"/>
        <end position="760"/>
    </location>
</feature>
<proteinExistence type="predicted"/>
<keyword evidence="4" id="KW-1185">Reference proteome</keyword>
<dbReference type="GO" id="GO:0004553">
    <property type="term" value="F:hydrolase activity, hydrolyzing O-glycosyl compounds"/>
    <property type="evidence" value="ECO:0007669"/>
    <property type="project" value="InterPro"/>
</dbReference>
<dbReference type="HOGENOM" id="CLU_366758_0_0_9"/>
<dbReference type="Proteomes" id="UP000007054">
    <property type="component" value="Chromosome"/>
</dbReference>
<evidence type="ECO:0000256" key="1">
    <source>
        <dbReference type="SAM" id="SignalP"/>
    </source>
</evidence>
<evidence type="ECO:0000259" key="2">
    <source>
        <dbReference type="PROSITE" id="PS51766"/>
    </source>
</evidence>
<dbReference type="GeneID" id="83156293"/>
<dbReference type="EMBL" id="FP929052">
    <property type="protein sequence ID" value="CBL17668.1"/>
    <property type="molecule type" value="Genomic_DNA"/>
</dbReference>
<reference evidence="3" key="2">
    <citation type="submission" date="2010-03" db="EMBL/GenBank/DDBJ databases">
        <authorList>
            <person name="Pajon A."/>
        </authorList>
    </citation>
    <scope>NUCLEOTIDE SEQUENCE</scope>
    <source>
        <strain evidence="3">Type strain: 18P13</strain>
    </source>
</reference>
<dbReference type="Pfam" id="PF13306">
    <property type="entry name" value="LRR_5"/>
    <property type="match status" value="5"/>
</dbReference>
<dbReference type="InterPro" id="IPR053139">
    <property type="entry name" value="Surface_bspA-like"/>
</dbReference>
<dbReference type="GO" id="GO:0000272">
    <property type="term" value="P:polysaccharide catabolic process"/>
    <property type="evidence" value="ECO:0007669"/>
    <property type="project" value="InterPro"/>
</dbReference>
<dbReference type="InterPro" id="IPR002105">
    <property type="entry name" value="Dockerin_1_rpt"/>
</dbReference>
<dbReference type="RefSeq" id="WP_015558574.1">
    <property type="nucleotide sequence ID" value="NC_021039.1"/>
</dbReference>
<dbReference type="SUPFAM" id="SSF52058">
    <property type="entry name" value="L domain-like"/>
    <property type="match status" value="3"/>
</dbReference>
<dbReference type="PROSITE" id="PS00448">
    <property type="entry name" value="CLOS_CELLULOSOME_RPT"/>
    <property type="match status" value="1"/>
</dbReference>
<dbReference type="PANTHER" id="PTHR45661:SF3">
    <property type="entry name" value="IG-LIKE DOMAIN-CONTAINING PROTEIN"/>
    <property type="match status" value="1"/>
</dbReference>
<protein>
    <recommendedName>
        <fullName evidence="2">Dockerin domain-containing protein</fullName>
    </recommendedName>
</protein>
<dbReference type="KEGG" id="rch:RUM_15790"/>